<dbReference type="NCBIfam" id="NF007386">
    <property type="entry name" value="PRK09907.1"/>
    <property type="match status" value="1"/>
</dbReference>
<dbReference type="Pfam" id="PF02452">
    <property type="entry name" value="PemK_toxin"/>
    <property type="match status" value="1"/>
</dbReference>
<reference evidence="2" key="1">
    <citation type="journal article" date="2019" name="PLoS Negl. Trop. Dis.">
        <title>Revisiting the worldwide diversity of Leptospira species in the environment.</title>
        <authorList>
            <person name="Vincent A.T."/>
            <person name="Schiettekatte O."/>
            <person name="Bourhy P."/>
            <person name="Veyrier F.J."/>
            <person name="Picardeau M."/>
        </authorList>
    </citation>
    <scope>NUCLEOTIDE SEQUENCE [LARGE SCALE GENOMIC DNA]</scope>
    <source>
        <strain evidence="2">201702449</strain>
    </source>
</reference>
<evidence type="ECO:0000313" key="1">
    <source>
        <dbReference type="EMBL" id="TGL68838.1"/>
    </source>
</evidence>
<accession>A0ABY2MLS3</accession>
<comment type="caution">
    <text evidence="1">The sequence shown here is derived from an EMBL/GenBank/DDBJ whole genome shotgun (WGS) entry which is preliminary data.</text>
</comment>
<dbReference type="Proteomes" id="UP000297352">
    <property type="component" value="Unassembled WGS sequence"/>
</dbReference>
<dbReference type="PANTHER" id="PTHR33988:SF3">
    <property type="entry name" value="ENDORIBONUCLEASE TOXIN CHPB-RELATED"/>
    <property type="match status" value="1"/>
</dbReference>
<gene>
    <name evidence="1" type="primary">mazF</name>
    <name evidence="1" type="ORF">EHQ60_13295</name>
</gene>
<evidence type="ECO:0000313" key="2">
    <source>
        <dbReference type="Proteomes" id="UP000297352"/>
    </source>
</evidence>
<keyword evidence="2" id="KW-1185">Reference proteome</keyword>
<name>A0ABY2MLS3_9LEPT</name>
<dbReference type="InterPro" id="IPR011067">
    <property type="entry name" value="Plasmid_toxin/cell-grow_inhib"/>
</dbReference>
<sequence>MVSKNKYVPKRGDIVWLNFNPQVGHEQMGKRPALVLSPAEYNQKTSLAIFCPITSKEKGYPFEVKIDGKKISGAVLSDQIKSLDWTVRQAEFIELIEKSALKEVEDNIKLLILP</sequence>
<dbReference type="InterPro" id="IPR003477">
    <property type="entry name" value="PemK-like"/>
</dbReference>
<dbReference type="SUPFAM" id="SSF50118">
    <property type="entry name" value="Cell growth inhibitor/plasmid maintenance toxic component"/>
    <property type="match status" value="1"/>
</dbReference>
<dbReference type="EMBL" id="RQGI01000049">
    <property type="protein sequence ID" value="TGL68838.1"/>
    <property type="molecule type" value="Genomic_DNA"/>
</dbReference>
<protein>
    <submittedName>
        <fullName evidence="1">Endoribonuclease MazF</fullName>
    </submittedName>
</protein>
<dbReference type="PANTHER" id="PTHR33988">
    <property type="entry name" value="ENDORIBONUCLEASE MAZF-RELATED"/>
    <property type="match status" value="1"/>
</dbReference>
<organism evidence="1 2">
    <name type="scientific">Leptospira levettii</name>
    <dbReference type="NCBI Taxonomy" id="2023178"/>
    <lineage>
        <taxon>Bacteria</taxon>
        <taxon>Pseudomonadati</taxon>
        <taxon>Spirochaetota</taxon>
        <taxon>Spirochaetia</taxon>
        <taxon>Leptospirales</taxon>
        <taxon>Leptospiraceae</taxon>
        <taxon>Leptospira</taxon>
    </lineage>
</organism>
<proteinExistence type="predicted"/>
<dbReference type="RefSeq" id="WP_100718375.1">
    <property type="nucleotide sequence ID" value="NZ_RQGI01000049.1"/>
</dbReference>
<dbReference type="Gene3D" id="2.30.30.110">
    <property type="match status" value="1"/>
</dbReference>